<gene>
    <name evidence="2" type="ORF">WH47_05032</name>
</gene>
<feature type="compositionally biased region" description="Basic and acidic residues" evidence="1">
    <location>
        <begin position="135"/>
        <end position="168"/>
    </location>
</feature>
<sequence>MGNNDKSVRTIGKQTEDNYRGGTWAEKVGRRTGEIGEREERRKAEEENRREIRNRRVAAVLVTTKGGKTRTGGVLFEMGNKKEAIQRGREIERSIGRKARITQLRDRNGIRIRGLEHSTTEEEIKEKIEIEEILTMEEREQGEVLERSKDQPQAPNRHDFRECRRERQNNQGRVNEEPIGMEIGNTSGREEGTDENSEKE</sequence>
<accession>A0A0L7QVZ7</accession>
<reference evidence="2 3" key="1">
    <citation type="submission" date="2015-07" db="EMBL/GenBank/DDBJ databases">
        <title>The genome of Habropoda laboriosa.</title>
        <authorList>
            <person name="Pan H."/>
            <person name="Kapheim K."/>
        </authorList>
    </citation>
    <scope>NUCLEOTIDE SEQUENCE [LARGE SCALE GENOMIC DNA]</scope>
    <source>
        <strain evidence="2">0110345459</strain>
    </source>
</reference>
<feature type="compositionally biased region" description="Basic and acidic residues" evidence="1">
    <location>
        <begin position="188"/>
        <end position="200"/>
    </location>
</feature>
<proteinExistence type="predicted"/>
<feature type="region of interest" description="Disordered" evidence="1">
    <location>
        <begin position="135"/>
        <end position="200"/>
    </location>
</feature>
<keyword evidence="3" id="KW-1185">Reference proteome</keyword>
<evidence type="ECO:0000313" key="3">
    <source>
        <dbReference type="Proteomes" id="UP000053825"/>
    </source>
</evidence>
<dbReference type="Proteomes" id="UP000053825">
    <property type="component" value="Unassembled WGS sequence"/>
</dbReference>
<name>A0A0L7QVZ7_9HYME</name>
<dbReference type="AlphaFoldDB" id="A0A0L7QVZ7"/>
<evidence type="ECO:0000313" key="2">
    <source>
        <dbReference type="EMBL" id="KOC62787.1"/>
    </source>
</evidence>
<feature type="compositionally biased region" description="Basic and acidic residues" evidence="1">
    <location>
        <begin position="27"/>
        <end position="49"/>
    </location>
</feature>
<protein>
    <submittedName>
        <fullName evidence="2">Uncharacterized protein</fullName>
    </submittedName>
</protein>
<feature type="region of interest" description="Disordered" evidence="1">
    <location>
        <begin position="1"/>
        <end position="49"/>
    </location>
</feature>
<dbReference type="EMBL" id="KQ414718">
    <property type="protein sequence ID" value="KOC62787.1"/>
    <property type="molecule type" value="Genomic_DNA"/>
</dbReference>
<organism evidence="2 3">
    <name type="scientific">Habropoda laboriosa</name>
    <dbReference type="NCBI Taxonomy" id="597456"/>
    <lineage>
        <taxon>Eukaryota</taxon>
        <taxon>Metazoa</taxon>
        <taxon>Ecdysozoa</taxon>
        <taxon>Arthropoda</taxon>
        <taxon>Hexapoda</taxon>
        <taxon>Insecta</taxon>
        <taxon>Pterygota</taxon>
        <taxon>Neoptera</taxon>
        <taxon>Endopterygota</taxon>
        <taxon>Hymenoptera</taxon>
        <taxon>Apocrita</taxon>
        <taxon>Aculeata</taxon>
        <taxon>Apoidea</taxon>
        <taxon>Anthophila</taxon>
        <taxon>Apidae</taxon>
        <taxon>Habropoda</taxon>
    </lineage>
</organism>
<evidence type="ECO:0000256" key="1">
    <source>
        <dbReference type="SAM" id="MobiDB-lite"/>
    </source>
</evidence>